<evidence type="ECO:0000313" key="2">
    <source>
        <dbReference type="EMBL" id="KAK7727367.1"/>
    </source>
</evidence>
<evidence type="ECO:0000313" key="3">
    <source>
        <dbReference type="Proteomes" id="UP001430848"/>
    </source>
</evidence>
<dbReference type="PANTHER" id="PTHR12110:SF38">
    <property type="entry name" value="DIOXYGENASE, PUTATIVE (AFU_ORTHOLOGUE AFUA_6G00240)-RELATED"/>
    <property type="match status" value="1"/>
</dbReference>
<evidence type="ECO:0000259" key="1">
    <source>
        <dbReference type="Pfam" id="PF01261"/>
    </source>
</evidence>
<dbReference type="EMBL" id="JAKNSF020000038">
    <property type="protein sequence ID" value="KAK7727367.1"/>
    <property type="molecule type" value="Genomic_DNA"/>
</dbReference>
<dbReference type="InterPro" id="IPR050312">
    <property type="entry name" value="IolE/XylAMocC-like"/>
</dbReference>
<dbReference type="Proteomes" id="UP001430848">
    <property type="component" value="Unassembled WGS sequence"/>
</dbReference>
<dbReference type="SUPFAM" id="SSF51658">
    <property type="entry name" value="Xylose isomerase-like"/>
    <property type="match status" value="1"/>
</dbReference>
<sequence length="313" mass="35211">MLDQKIRALARHGFSGVEVVYKDLEIYAESRTLSLIAGAKAIRQLCDELNLEILSLAPFENFEGDNSTLDQRLQEAQRWIDIARVLRATYLQVPAHYGAHCSGDENVIVSDLRRLSHLGSAKEPLVSIAYEPMSWSTHVSTWQSTLRVVNAVDCSNFGLCLDSFHILTKLWGSPYQASGKYPNADADLAASLASFKKDFPIDKIFYVQLSDAERFDPVFSREHPWFVEGEAAEFTWSKHARPFPGETNLGGYLPVGEFLKACVVDTGFKGWISMEIFDRRMRDAGFKIDDAVTRATSSWAKLLREVQSPHSKL</sequence>
<dbReference type="Gene3D" id="3.20.20.150">
    <property type="entry name" value="Divalent-metal-dependent TIM barrel enzymes"/>
    <property type="match status" value="1"/>
</dbReference>
<protein>
    <recommendedName>
        <fullName evidence="1">Xylose isomerase-like TIM barrel domain-containing protein</fullName>
    </recommendedName>
</protein>
<organism evidence="2 3">
    <name type="scientific">Diaporthe eres</name>
    <name type="common">Phomopsis oblonga</name>
    <dbReference type="NCBI Taxonomy" id="83184"/>
    <lineage>
        <taxon>Eukaryota</taxon>
        <taxon>Fungi</taxon>
        <taxon>Dikarya</taxon>
        <taxon>Ascomycota</taxon>
        <taxon>Pezizomycotina</taxon>
        <taxon>Sordariomycetes</taxon>
        <taxon>Sordariomycetidae</taxon>
        <taxon>Diaporthales</taxon>
        <taxon>Diaporthaceae</taxon>
        <taxon>Diaporthe</taxon>
        <taxon>Diaporthe eres species complex</taxon>
    </lineage>
</organism>
<reference evidence="2 3" key="1">
    <citation type="submission" date="2024-02" db="EMBL/GenBank/DDBJ databases">
        <title>De novo assembly and annotation of 12 fungi associated with fruit tree decline syndrome in Ontario, Canada.</title>
        <authorList>
            <person name="Sulman M."/>
            <person name="Ellouze W."/>
            <person name="Ilyukhin E."/>
        </authorList>
    </citation>
    <scope>NUCLEOTIDE SEQUENCE [LARGE SCALE GENOMIC DNA]</scope>
    <source>
        <strain evidence="2 3">M169</strain>
    </source>
</reference>
<keyword evidence="3" id="KW-1185">Reference proteome</keyword>
<dbReference type="InterPro" id="IPR013022">
    <property type="entry name" value="Xyl_isomerase-like_TIM-brl"/>
</dbReference>
<proteinExistence type="predicted"/>
<dbReference type="InterPro" id="IPR036237">
    <property type="entry name" value="Xyl_isomerase-like_sf"/>
</dbReference>
<name>A0ABR1P6E2_DIAER</name>
<accession>A0ABR1P6E2</accession>
<gene>
    <name evidence="2" type="ORF">SLS63_007190</name>
</gene>
<comment type="caution">
    <text evidence="2">The sequence shown here is derived from an EMBL/GenBank/DDBJ whole genome shotgun (WGS) entry which is preliminary data.</text>
</comment>
<feature type="domain" description="Xylose isomerase-like TIM barrel" evidence="1">
    <location>
        <begin position="6"/>
        <end position="288"/>
    </location>
</feature>
<dbReference type="PANTHER" id="PTHR12110">
    <property type="entry name" value="HYDROXYPYRUVATE ISOMERASE"/>
    <property type="match status" value="1"/>
</dbReference>
<dbReference type="Pfam" id="PF01261">
    <property type="entry name" value="AP_endonuc_2"/>
    <property type="match status" value="1"/>
</dbReference>